<dbReference type="InterPro" id="IPR045584">
    <property type="entry name" value="Pilin-like"/>
</dbReference>
<evidence type="ECO:0000313" key="2">
    <source>
        <dbReference type="EMBL" id="QQK88581.1"/>
    </source>
</evidence>
<accession>A0A7T6ZMF8</accession>
<dbReference type="InterPro" id="IPR012902">
    <property type="entry name" value="N_methyl_site"/>
</dbReference>
<proteinExistence type="predicted"/>
<dbReference type="PROSITE" id="PS00409">
    <property type="entry name" value="PROKAR_NTER_METHYL"/>
    <property type="match status" value="1"/>
</dbReference>
<keyword evidence="1" id="KW-0812">Transmembrane</keyword>
<dbReference type="NCBIfam" id="TIGR02532">
    <property type="entry name" value="IV_pilin_GFxxxE"/>
    <property type="match status" value="1"/>
</dbReference>
<keyword evidence="1" id="KW-1133">Transmembrane helix</keyword>
<dbReference type="EMBL" id="MW423739">
    <property type="protein sequence ID" value="QQK88581.1"/>
    <property type="molecule type" value="Genomic_DNA"/>
</dbReference>
<evidence type="ECO:0000256" key="1">
    <source>
        <dbReference type="SAM" id="Phobius"/>
    </source>
</evidence>
<name>A0A7T6ZMF8_9CAUD</name>
<sequence>MKSNKGFTLIELVIVIIILGVLAATAMPKLLDASDHARVASLTQSEQSAEIAVFKARELDRQEVLARKTDSWGPQDILITDLLETGLQFKATGDHTGYFYFEGKDNAQCRLMINLLRESSYSNGGEGIAKARTDKC</sequence>
<dbReference type="SUPFAM" id="SSF54523">
    <property type="entry name" value="Pili subunits"/>
    <property type="match status" value="1"/>
</dbReference>
<keyword evidence="1" id="KW-0472">Membrane</keyword>
<feature type="transmembrane region" description="Helical" evidence="1">
    <location>
        <begin position="6"/>
        <end position="26"/>
    </location>
</feature>
<organism evidence="2">
    <name type="scientific">Vibrio phage PH669</name>
    <dbReference type="NCBI Taxonomy" id="2800823"/>
    <lineage>
        <taxon>Viruses</taxon>
        <taxon>Duplodnaviria</taxon>
        <taxon>Heunggongvirae</taxon>
        <taxon>Uroviricota</taxon>
        <taxon>Caudoviricetes</taxon>
        <taxon>Queuovirinae</taxon>
    </lineage>
</organism>
<dbReference type="Pfam" id="PF07963">
    <property type="entry name" value="N_methyl"/>
    <property type="match status" value="1"/>
</dbReference>
<dbReference type="Gene3D" id="3.30.700.10">
    <property type="entry name" value="Glycoprotein, Type 4 Pilin"/>
    <property type="match status" value="1"/>
</dbReference>
<protein>
    <submittedName>
        <fullName evidence="2">Uncharacterized protein</fullName>
    </submittedName>
</protein>
<reference evidence="2" key="1">
    <citation type="submission" date="2020-12" db="EMBL/GenBank/DDBJ databases">
        <authorList>
            <person name="Hu Z."/>
        </authorList>
    </citation>
    <scope>NUCLEOTIDE SEQUENCE</scope>
</reference>